<comment type="subcellular location">
    <subcellularLocation>
        <location evidence="1">Nucleus</location>
    </subcellularLocation>
</comment>
<dbReference type="EMBL" id="KQ474082">
    <property type="protein sequence ID" value="KPV73661.1"/>
    <property type="molecule type" value="Genomic_DNA"/>
</dbReference>
<dbReference type="GeneID" id="28977982"/>
<feature type="domain" description="BZIP" evidence="6">
    <location>
        <begin position="358"/>
        <end position="421"/>
    </location>
</feature>
<dbReference type="Pfam" id="PF07716">
    <property type="entry name" value="bZIP_2"/>
    <property type="match status" value="1"/>
</dbReference>
<dbReference type="InterPro" id="IPR004827">
    <property type="entry name" value="bZIP"/>
</dbReference>
<keyword evidence="8" id="KW-1185">Reference proteome</keyword>
<evidence type="ECO:0000256" key="4">
    <source>
        <dbReference type="ARBA" id="ARBA00023242"/>
    </source>
</evidence>
<evidence type="ECO:0000313" key="7">
    <source>
        <dbReference type="EMBL" id="KPV73661.1"/>
    </source>
</evidence>
<proteinExistence type="predicted"/>
<dbReference type="RefSeq" id="XP_018269710.1">
    <property type="nucleotide sequence ID" value="XM_018417534.1"/>
</dbReference>
<name>A0A0N8PZZ0_RHOGW</name>
<dbReference type="STRING" id="578459.A0A0N8PZZ0"/>
<keyword evidence="4" id="KW-0539">Nucleus</keyword>
<feature type="region of interest" description="Disordered" evidence="5">
    <location>
        <begin position="312"/>
        <end position="360"/>
    </location>
</feature>
<feature type="region of interest" description="Disordered" evidence="5">
    <location>
        <begin position="180"/>
        <end position="219"/>
    </location>
</feature>
<evidence type="ECO:0000256" key="1">
    <source>
        <dbReference type="ARBA" id="ARBA00004123"/>
    </source>
</evidence>
<dbReference type="GO" id="GO:0005634">
    <property type="term" value="C:nucleus"/>
    <property type="evidence" value="ECO:0007669"/>
    <property type="project" value="UniProtKB-SubCell"/>
</dbReference>
<dbReference type="AlphaFoldDB" id="A0A0N8PZZ0"/>
<feature type="compositionally biased region" description="Basic residues" evidence="5">
    <location>
        <begin position="328"/>
        <end position="338"/>
    </location>
</feature>
<feature type="compositionally biased region" description="Basic and acidic residues" evidence="5">
    <location>
        <begin position="339"/>
        <end position="349"/>
    </location>
</feature>
<dbReference type="PANTHER" id="PTHR19304">
    <property type="entry name" value="CYCLIC-AMP RESPONSE ELEMENT BINDING PROTEIN"/>
    <property type="match status" value="1"/>
</dbReference>
<accession>A0A0N8PZZ0</accession>
<keyword evidence="3" id="KW-0804">Transcription</keyword>
<dbReference type="SUPFAM" id="SSF57959">
    <property type="entry name" value="Leucine zipper domain"/>
    <property type="match status" value="1"/>
</dbReference>
<dbReference type="SMART" id="SM00338">
    <property type="entry name" value="BRLZ"/>
    <property type="match status" value="1"/>
</dbReference>
<evidence type="ECO:0000256" key="5">
    <source>
        <dbReference type="SAM" id="MobiDB-lite"/>
    </source>
</evidence>
<dbReference type="OrthoDB" id="295274at2759"/>
<reference evidence="7 8" key="1">
    <citation type="journal article" date="2015" name="Front. Microbiol.">
        <title>Genome sequence of the plant growth promoting endophytic yeast Rhodotorula graminis WP1.</title>
        <authorList>
            <person name="Firrincieli A."/>
            <person name="Otillar R."/>
            <person name="Salamov A."/>
            <person name="Schmutz J."/>
            <person name="Khan Z."/>
            <person name="Redman R.S."/>
            <person name="Fleck N.D."/>
            <person name="Lindquist E."/>
            <person name="Grigoriev I.V."/>
            <person name="Doty S.L."/>
        </authorList>
    </citation>
    <scope>NUCLEOTIDE SEQUENCE [LARGE SCALE GENOMIC DNA]</scope>
    <source>
        <strain evidence="7 8">WP1</strain>
    </source>
</reference>
<evidence type="ECO:0000256" key="3">
    <source>
        <dbReference type="ARBA" id="ARBA00023163"/>
    </source>
</evidence>
<gene>
    <name evidence="7" type="ORF">RHOBADRAFT_54857</name>
</gene>
<keyword evidence="2" id="KW-0805">Transcription regulation</keyword>
<evidence type="ECO:0000259" key="6">
    <source>
        <dbReference type="PROSITE" id="PS50217"/>
    </source>
</evidence>
<protein>
    <recommendedName>
        <fullName evidence="6">BZIP domain-containing protein</fullName>
    </recommendedName>
</protein>
<dbReference type="PROSITE" id="PS50217">
    <property type="entry name" value="BZIP"/>
    <property type="match status" value="1"/>
</dbReference>
<evidence type="ECO:0000256" key="2">
    <source>
        <dbReference type="ARBA" id="ARBA00023015"/>
    </source>
</evidence>
<organism evidence="7 8">
    <name type="scientific">Rhodotorula graminis (strain WP1)</name>
    <dbReference type="NCBI Taxonomy" id="578459"/>
    <lineage>
        <taxon>Eukaryota</taxon>
        <taxon>Fungi</taxon>
        <taxon>Dikarya</taxon>
        <taxon>Basidiomycota</taxon>
        <taxon>Pucciniomycotina</taxon>
        <taxon>Microbotryomycetes</taxon>
        <taxon>Sporidiobolales</taxon>
        <taxon>Sporidiobolaceae</taxon>
        <taxon>Rhodotorula</taxon>
    </lineage>
</organism>
<dbReference type="Gene3D" id="1.20.5.170">
    <property type="match status" value="1"/>
</dbReference>
<dbReference type="GO" id="GO:0003700">
    <property type="term" value="F:DNA-binding transcription factor activity"/>
    <property type="evidence" value="ECO:0007669"/>
    <property type="project" value="InterPro"/>
</dbReference>
<dbReference type="Proteomes" id="UP000053890">
    <property type="component" value="Unassembled WGS sequence"/>
</dbReference>
<dbReference type="InterPro" id="IPR051027">
    <property type="entry name" value="bZIP_transcription_factors"/>
</dbReference>
<dbReference type="InterPro" id="IPR046347">
    <property type="entry name" value="bZIP_sf"/>
</dbReference>
<sequence>MQANIDTSNDYPSFGLALDTPSKFIHGGTPPSWSIEGAITPSLFGSLDAGRGMTPSFSGTVAGGSRETNPFELTLGGAATRRPSTAAAGGAFDEGKSAGSKGAPHQFDLLASHTPLGGRKRALSSPAICTPGGSSLNFLLPTSHATSIPTLHNFALQPLQKRPRIDSLASSALSVADKVFSGTERESDDSPASSVADTPPASTACPSGSKSPQRERRASDIAVGSSSFGAPAMGPAPPASAFSLLSQLEQQRSAMIAAGKATLSQSMPLPMGPGALDITVKTEAVEDSLAGAQPTVTRGVSKKGKAPAVSFAPVGGAASEEGTPAPTPKRKGGRKKASPSKEGEGAELKEGEEEDEESLKRRQFLERNRVAACKSRQKKKEKTAAMERLATDLCNRNHVLQQTALALRQEALTLRQLMHAHQNCSCEHAQGYIARDRQGGGIATIDQLAGRTLHLDYSVPPSMGTDDDVYSFLDRPGAGAPSAPTRAVYTGAQLPGAAIPIIDKGVQARSLSPAVKRPTTVASTSTTNDSLTRSMMTRRAAAVASGSMGSDIAPALVPAPMPPTMDLSDADFAGLERLDMAAALEGSFDRDAPVSAVDPSTQAILDMPLAKHFRSSSAPPTTPGWDGAAPSGDYFAPKTLATHA</sequence>
<dbReference type="CDD" id="cd14687">
    <property type="entry name" value="bZIP_ATF2"/>
    <property type="match status" value="1"/>
</dbReference>
<feature type="region of interest" description="Disordered" evidence="5">
    <location>
        <begin position="82"/>
        <end position="105"/>
    </location>
</feature>
<feature type="compositionally biased region" description="Polar residues" evidence="5">
    <location>
        <begin position="190"/>
        <end position="211"/>
    </location>
</feature>
<evidence type="ECO:0000313" key="8">
    <source>
        <dbReference type="Proteomes" id="UP000053890"/>
    </source>
</evidence>
<dbReference type="OMA" id="CSCEHAQ"/>